<keyword evidence="1" id="KW-0175">Coiled coil</keyword>
<proteinExistence type="predicted"/>
<organism evidence="2 3">
    <name type="scientific">Powellomyces hirtus</name>
    <dbReference type="NCBI Taxonomy" id="109895"/>
    <lineage>
        <taxon>Eukaryota</taxon>
        <taxon>Fungi</taxon>
        <taxon>Fungi incertae sedis</taxon>
        <taxon>Chytridiomycota</taxon>
        <taxon>Chytridiomycota incertae sedis</taxon>
        <taxon>Chytridiomycetes</taxon>
        <taxon>Spizellomycetales</taxon>
        <taxon>Powellomycetaceae</taxon>
        <taxon>Powellomyces</taxon>
    </lineage>
</organism>
<accession>A0A507DV41</accession>
<dbReference type="Proteomes" id="UP000318582">
    <property type="component" value="Unassembled WGS sequence"/>
</dbReference>
<dbReference type="STRING" id="109895.A0A507DV41"/>
<feature type="coiled-coil region" evidence="1">
    <location>
        <begin position="697"/>
        <end position="756"/>
    </location>
</feature>
<feature type="coiled-coil region" evidence="1">
    <location>
        <begin position="95"/>
        <end position="122"/>
    </location>
</feature>
<reference evidence="2 3" key="1">
    <citation type="journal article" date="2019" name="Sci. Rep.">
        <title>Comparative genomics of chytrid fungi reveal insights into the obligate biotrophic and pathogenic lifestyle of Synchytrium endobioticum.</title>
        <authorList>
            <person name="van de Vossenberg B.T.L.H."/>
            <person name="Warris S."/>
            <person name="Nguyen H.D.T."/>
            <person name="van Gent-Pelzer M.P.E."/>
            <person name="Joly D.L."/>
            <person name="van de Geest H.C."/>
            <person name="Bonants P.J.M."/>
            <person name="Smith D.S."/>
            <person name="Levesque C.A."/>
            <person name="van der Lee T.A.J."/>
        </authorList>
    </citation>
    <scope>NUCLEOTIDE SEQUENCE [LARGE SCALE GENOMIC DNA]</scope>
    <source>
        <strain evidence="2 3">CBS 809.83</strain>
    </source>
</reference>
<keyword evidence="3" id="KW-1185">Reference proteome</keyword>
<protein>
    <submittedName>
        <fullName evidence="2">Uncharacterized protein</fullName>
    </submittedName>
</protein>
<sequence>MLSKSGELENYPFCGAIDSTSSRKWKQKKTRSRVREVGEPRARLSLSSLSESHAVSPKIATARPKSSSVTALHITANSLAEHEAHQHYSEKTALFEALQTEVERLRTDEKQYTEQIKVLSADIHAERERRTKSEAICKLQETQLEQFITTRSRLEDLVRENQSLEAQMSEMKKASDTLTSRLDTTVSDLANTRQSLNLAHAEKANWQNDLANLRQSLDSALAEKENCQTQLREQDEILKAAKSSILSNHNALSKMEAQLHAAEEGNARLSVRLVKEREQFRVKFAELKVHKESDIYKGTIRQLQKEVSSLQKEVSSSHQQLASTGRDSRQQLREISWNLNSEVKLAVEATTTMMMEKHQEEVQAISKQLMNMRDAYNILEDEYRKGMKEERSRLSQLRKTCTELSHKCSEQVKDLQRAGFKEEEMARVIQELTLMLKDHKIQISDLTQKQKAAFATFEEKMRQMEDRAKIARKCRIDLEAAQIERSRLQGAVAVLTEEKQHMLSETEQKEARYNHEIAEMHNRTKELQAEIDRIIVDRDSNERTVRVKDKMLEDQNETIRHLKQNLDNKCREHQSLVSACEKRKGELEDRIETERAARDELQQEISSQRHLLDHLQSLAKGYKAERNSLRRDVSELAKKLQDRNDSIHLIEEEVARIRNVFKAKEDKWQQEKSCAIQAEKQAGLDMKIAYDAQCSRLAALEREREAMLQSLEKMQRELQAASAMKEQHESEMRLVLEELNRQKQKMDEKMKHLKALVV</sequence>
<evidence type="ECO:0000256" key="1">
    <source>
        <dbReference type="SAM" id="Coils"/>
    </source>
</evidence>
<evidence type="ECO:0000313" key="2">
    <source>
        <dbReference type="EMBL" id="TPX55593.1"/>
    </source>
</evidence>
<evidence type="ECO:0000313" key="3">
    <source>
        <dbReference type="Proteomes" id="UP000318582"/>
    </source>
</evidence>
<comment type="caution">
    <text evidence="2">The sequence shown here is derived from an EMBL/GenBank/DDBJ whole genome shotgun (WGS) entry which is preliminary data.</text>
</comment>
<feature type="coiled-coil region" evidence="1">
    <location>
        <begin position="478"/>
        <end position="639"/>
    </location>
</feature>
<feature type="coiled-coil region" evidence="1">
    <location>
        <begin position="147"/>
        <end position="320"/>
    </location>
</feature>
<gene>
    <name evidence="2" type="ORF">PhCBS80983_g05210</name>
</gene>
<feature type="coiled-coil region" evidence="1">
    <location>
        <begin position="355"/>
        <end position="449"/>
    </location>
</feature>
<dbReference type="AlphaFoldDB" id="A0A507DV41"/>
<dbReference type="EMBL" id="QEAQ01000103">
    <property type="protein sequence ID" value="TPX55593.1"/>
    <property type="molecule type" value="Genomic_DNA"/>
</dbReference>
<name>A0A507DV41_9FUNG</name>